<evidence type="ECO:0000259" key="13">
    <source>
        <dbReference type="Pfam" id="PF00593"/>
    </source>
</evidence>
<evidence type="ECO:0000256" key="8">
    <source>
        <dbReference type="ARBA" id="ARBA00023170"/>
    </source>
</evidence>
<evidence type="ECO:0000256" key="6">
    <source>
        <dbReference type="ARBA" id="ARBA00023077"/>
    </source>
</evidence>
<evidence type="ECO:0000313" key="15">
    <source>
        <dbReference type="EMBL" id="SAI69478.1"/>
    </source>
</evidence>
<sequence length="731" mass="78101">MKDPRAPKRQSLRSLRRAASARMAARAAIGTLAAAPLALPLAAHAAESTTLAPVVVTGTTMDDLPPPMAGGQVARGGGLGVLGTADVMDTPFSTVNFTSQLLEDQQARTLSDVLVNDSSVRALTSTNGFSEEYQIRGFSVAGGDVGFNGLYGLASGNRVPTAVMERVEVLKGPGTLMYGISPSGGIGGSINIVTKKATDEPITRVTGTYESKSQLGTHLDVGRRFGADNAWGIRFNGVYKNGQTNLDSGYSKFGFGALALDYRSPKLRWSLDTYAQREDTDGFRSQFGFRPTNTGIPKAPSGHRIAYPDAALMFRDSTVATRLEYDISDHVTVYAAGGYRYGLTEQDFPAARGVNAPDMNGNFRVTNAWYDAYSRNKTGEIGTRLKFDTFGVKHLVTISGTRLDQEAGNFYLSAPASASVPSNIYNPSPLNPMTGERHGPRKASETELSSVAITDTISFLNDRVLLTGGVRRQNVSVDNFNAAGSVTSSYDESANSPVAGIVVKPLRNVSVYGNYTAGLTRGSTAPATAANAGEVFAPYKSKQYEAGVKVDWNRALMTSVAVFQIERPNAVTDPFTNVYSMNGEQRNRGLELTAVGEVTRGLRLMASATFYDATLSGTAGGVNDGNDANGVPKRAFSAGVDWDLPWVRGLGLNARVIHTAATPFNAENTLELPSWTRFDVGARYRTEVLGRSVVFRANVENVTGRDYWLASGTFATAAAPRTVMLSAQIDF</sequence>
<evidence type="ECO:0000256" key="4">
    <source>
        <dbReference type="ARBA" id="ARBA00022452"/>
    </source>
</evidence>
<evidence type="ECO:0000259" key="14">
    <source>
        <dbReference type="Pfam" id="PF07715"/>
    </source>
</evidence>
<dbReference type="Pfam" id="PF00593">
    <property type="entry name" value="TonB_dep_Rec_b-barrel"/>
    <property type="match status" value="1"/>
</dbReference>
<gene>
    <name evidence="15" type="primary">fcuA_2</name>
    <name evidence="15" type="ORF">SAMEA3906486_02519</name>
</gene>
<dbReference type="InterPro" id="IPR012910">
    <property type="entry name" value="Plug_dom"/>
</dbReference>
<dbReference type="GO" id="GO:0015344">
    <property type="term" value="F:siderophore uptake transmembrane transporter activity"/>
    <property type="evidence" value="ECO:0007669"/>
    <property type="project" value="TreeGrafter"/>
</dbReference>
<keyword evidence="4 10" id="KW-1134">Transmembrane beta strand</keyword>
<evidence type="ECO:0000313" key="16">
    <source>
        <dbReference type="Proteomes" id="UP000076848"/>
    </source>
</evidence>
<evidence type="ECO:0000256" key="2">
    <source>
        <dbReference type="ARBA" id="ARBA00009810"/>
    </source>
</evidence>
<dbReference type="PANTHER" id="PTHR32552">
    <property type="entry name" value="FERRICHROME IRON RECEPTOR-RELATED"/>
    <property type="match status" value="1"/>
</dbReference>
<dbReference type="Gene3D" id="2.40.170.20">
    <property type="entry name" value="TonB-dependent receptor, beta-barrel domain"/>
    <property type="match status" value="1"/>
</dbReference>
<dbReference type="EMBL" id="FKIF01000006">
    <property type="protein sequence ID" value="SAI69478.1"/>
    <property type="molecule type" value="Genomic_DNA"/>
</dbReference>
<name>A0A157SGA6_9BORD</name>
<keyword evidence="7 10" id="KW-0472">Membrane</keyword>
<keyword evidence="5 10" id="KW-0812">Transmembrane</keyword>
<protein>
    <submittedName>
        <fullName evidence="15">TonB-dependent outer membrane receptor</fullName>
    </submittedName>
</protein>
<keyword evidence="12" id="KW-0732">Signal</keyword>
<evidence type="ECO:0000256" key="12">
    <source>
        <dbReference type="SAM" id="SignalP"/>
    </source>
</evidence>
<dbReference type="Proteomes" id="UP000076848">
    <property type="component" value="Unassembled WGS sequence"/>
</dbReference>
<keyword evidence="9 10" id="KW-0998">Cell outer membrane</keyword>
<dbReference type="Pfam" id="PF07715">
    <property type="entry name" value="Plug"/>
    <property type="match status" value="1"/>
</dbReference>
<proteinExistence type="inferred from homology"/>
<keyword evidence="8 15" id="KW-0675">Receptor</keyword>
<dbReference type="NCBIfam" id="TIGR01783">
    <property type="entry name" value="TonB-siderophor"/>
    <property type="match status" value="1"/>
</dbReference>
<dbReference type="PANTHER" id="PTHR32552:SF82">
    <property type="entry name" value="FCUA PROTEIN"/>
    <property type="match status" value="1"/>
</dbReference>
<accession>A0A157SGA6</accession>
<evidence type="ECO:0000256" key="5">
    <source>
        <dbReference type="ARBA" id="ARBA00022692"/>
    </source>
</evidence>
<dbReference type="STRING" id="288768.SAMEA3906486_02519"/>
<feature type="signal peptide" evidence="12">
    <location>
        <begin position="1"/>
        <end position="45"/>
    </location>
</feature>
<dbReference type="Gene3D" id="2.170.130.10">
    <property type="entry name" value="TonB-dependent receptor, plug domain"/>
    <property type="match status" value="1"/>
</dbReference>
<dbReference type="SUPFAM" id="SSF56935">
    <property type="entry name" value="Porins"/>
    <property type="match status" value="1"/>
</dbReference>
<dbReference type="PROSITE" id="PS52016">
    <property type="entry name" value="TONB_DEPENDENT_REC_3"/>
    <property type="match status" value="1"/>
</dbReference>
<evidence type="ECO:0000256" key="10">
    <source>
        <dbReference type="PROSITE-ProRule" id="PRU01360"/>
    </source>
</evidence>
<dbReference type="GO" id="GO:0038023">
    <property type="term" value="F:signaling receptor activity"/>
    <property type="evidence" value="ECO:0007669"/>
    <property type="project" value="InterPro"/>
</dbReference>
<dbReference type="OrthoDB" id="5346107at2"/>
<dbReference type="InterPro" id="IPR039426">
    <property type="entry name" value="TonB-dep_rcpt-like"/>
</dbReference>
<dbReference type="AlphaFoldDB" id="A0A157SGA6"/>
<dbReference type="CDD" id="cd01347">
    <property type="entry name" value="ligand_gated_channel"/>
    <property type="match status" value="1"/>
</dbReference>
<comment type="similarity">
    <text evidence="2 10 11">Belongs to the TonB-dependent receptor family.</text>
</comment>
<keyword evidence="3 10" id="KW-0813">Transport</keyword>
<reference evidence="15 16" key="1">
    <citation type="submission" date="2016-04" db="EMBL/GenBank/DDBJ databases">
        <authorList>
            <consortium name="Pathogen Informatics"/>
        </authorList>
    </citation>
    <scope>NUCLEOTIDE SEQUENCE [LARGE SCALE GENOMIC DNA]</scope>
    <source>
        <strain evidence="15 16">H050680373</strain>
    </source>
</reference>
<evidence type="ECO:0000256" key="3">
    <source>
        <dbReference type="ARBA" id="ARBA00022448"/>
    </source>
</evidence>
<evidence type="ECO:0000256" key="1">
    <source>
        <dbReference type="ARBA" id="ARBA00004571"/>
    </source>
</evidence>
<dbReference type="InterPro" id="IPR010105">
    <property type="entry name" value="TonB_sidphr_rcpt"/>
</dbReference>
<dbReference type="GO" id="GO:0009279">
    <property type="term" value="C:cell outer membrane"/>
    <property type="evidence" value="ECO:0007669"/>
    <property type="project" value="UniProtKB-SubCell"/>
</dbReference>
<feature type="domain" description="TonB-dependent receptor-like beta-barrel" evidence="13">
    <location>
        <begin position="285"/>
        <end position="702"/>
    </location>
</feature>
<dbReference type="RefSeq" id="WP_066128792.1">
    <property type="nucleotide sequence ID" value="NZ_FKIF01000006.1"/>
</dbReference>
<dbReference type="InterPro" id="IPR000531">
    <property type="entry name" value="Beta-barrel_TonB"/>
</dbReference>
<comment type="subcellular location">
    <subcellularLocation>
        <location evidence="1 10">Cell outer membrane</location>
        <topology evidence="1 10">Multi-pass membrane protein</topology>
    </subcellularLocation>
</comment>
<feature type="domain" description="TonB-dependent receptor plug" evidence="14">
    <location>
        <begin position="87"/>
        <end position="186"/>
    </location>
</feature>
<dbReference type="GO" id="GO:0015891">
    <property type="term" value="P:siderophore transport"/>
    <property type="evidence" value="ECO:0007669"/>
    <property type="project" value="InterPro"/>
</dbReference>
<keyword evidence="6 11" id="KW-0798">TonB box</keyword>
<dbReference type="InterPro" id="IPR037066">
    <property type="entry name" value="Plug_dom_sf"/>
</dbReference>
<dbReference type="InterPro" id="IPR036942">
    <property type="entry name" value="Beta-barrel_TonB_sf"/>
</dbReference>
<evidence type="ECO:0000256" key="9">
    <source>
        <dbReference type="ARBA" id="ARBA00023237"/>
    </source>
</evidence>
<feature type="chain" id="PRO_5007616252" evidence="12">
    <location>
        <begin position="46"/>
        <end position="731"/>
    </location>
</feature>
<evidence type="ECO:0000256" key="7">
    <source>
        <dbReference type="ARBA" id="ARBA00023136"/>
    </source>
</evidence>
<keyword evidence="16" id="KW-1185">Reference proteome</keyword>
<evidence type="ECO:0000256" key="11">
    <source>
        <dbReference type="RuleBase" id="RU003357"/>
    </source>
</evidence>
<organism evidence="15 16">
    <name type="scientific">Bordetella ansorpii</name>
    <dbReference type="NCBI Taxonomy" id="288768"/>
    <lineage>
        <taxon>Bacteria</taxon>
        <taxon>Pseudomonadati</taxon>
        <taxon>Pseudomonadota</taxon>
        <taxon>Betaproteobacteria</taxon>
        <taxon>Burkholderiales</taxon>
        <taxon>Alcaligenaceae</taxon>
        <taxon>Bordetella</taxon>
    </lineage>
</organism>